<evidence type="ECO:0000313" key="1">
    <source>
        <dbReference type="EMBL" id="PTU77744.1"/>
    </source>
</evidence>
<dbReference type="InterPro" id="IPR011009">
    <property type="entry name" value="Kinase-like_dom_sf"/>
</dbReference>
<dbReference type="Gene3D" id="1.10.510.10">
    <property type="entry name" value="Transferase(Phosphotransferase) domain 1"/>
    <property type="match status" value="1"/>
</dbReference>
<dbReference type="AlphaFoldDB" id="A0A2T5PJ24"/>
<dbReference type="Proteomes" id="UP000244052">
    <property type="component" value="Unassembled WGS sequence"/>
</dbReference>
<evidence type="ECO:0000313" key="2">
    <source>
        <dbReference type="Proteomes" id="UP000244052"/>
    </source>
</evidence>
<dbReference type="RefSeq" id="WP_108234403.1">
    <property type="nucleotide sequence ID" value="NZ_QASO01000108.1"/>
</dbReference>
<accession>A0A2T5PJ24</accession>
<sequence length="216" mass="24798">MQALDHDAYLRLSADAKVLEADRYGDKVLRLADGNFLKLFRRKRLLSSALYYPYAQRFADNAKLLQTHDIPCPKVLAVYRVSTLARDVVHYQPLPGETLRQLYLHRSDSADRHLKEQLGAFIATLHDRGIYFRSLHLGNIVLTPDHTLGLIDISDLKGQTTPLGRHKRLRNFRHMLRYTEDRRWLLNDAGQAFWNAYIAASTHPAALALANQLKTL</sequence>
<reference evidence="1 2" key="1">
    <citation type="submission" date="2018-04" db="EMBL/GenBank/DDBJ databases">
        <title>Pseudomonas sp. nov., isolated from mangrove soil.</title>
        <authorList>
            <person name="Chen C."/>
        </authorList>
    </citation>
    <scope>NUCLEOTIDE SEQUENCE [LARGE SCALE GENOMIC DNA]</scope>
    <source>
        <strain evidence="1 2">JCM 14246</strain>
    </source>
</reference>
<organism evidence="1 2">
    <name type="scientific">Ectopseudomonas oleovorans</name>
    <name type="common">Pseudomonas oleovorans</name>
    <dbReference type="NCBI Taxonomy" id="301"/>
    <lineage>
        <taxon>Bacteria</taxon>
        <taxon>Pseudomonadati</taxon>
        <taxon>Pseudomonadota</taxon>
        <taxon>Gammaproteobacteria</taxon>
        <taxon>Pseudomonadales</taxon>
        <taxon>Pseudomonadaceae</taxon>
        <taxon>Ectopseudomonas</taxon>
    </lineage>
</organism>
<dbReference type="EMBL" id="QASO01000108">
    <property type="protein sequence ID" value="PTU77744.1"/>
    <property type="molecule type" value="Genomic_DNA"/>
</dbReference>
<proteinExistence type="predicted"/>
<keyword evidence="2" id="KW-1185">Reference proteome</keyword>
<dbReference type="SUPFAM" id="SSF56112">
    <property type="entry name" value="Protein kinase-like (PK-like)"/>
    <property type="match status" value="1"/>
</dbReference>
<name>A0A2T5PJ24_ECTOL</name>
<comment type="caution">
    <text evidence="1">The sequence shown here is derived from an EMBL/GenBank/DDBJ whole genome shotgun (WGS) entry which is preliminary data.</text>
</comment>
<gene>
    <name evidence="1" type="ORF">DBO86_17895</name>
</gene>
<protein>
    <submittedName>
        <fullName evidence="1">Toluene tolerance protein</fullName>
    </submittedName>
</protein>
<dbReference type="Pfam" id="PF06293">
    <property type="entry name" value="Kdo"/>
    <property type="match status" value="1"/>
</dbReference>